<protein>
    <recommendedName>
        <fullName evidence="4">Probable alginate O-acetylase AlgI</fullName>
    </recommendedName>
    <alternativeName>
        <fullName evidence="12">Alginate biosynthesis protein AlgI</fullName>
    </alternativeName>
</protein>
<evidence type="ECO:0000256" key="11">
    <source>
        <dbReference type="ARBA" id="ARBA00023315"/>
    </source>
</evidence>
<sequence length="514" mass="57571">MLFNSYSFLLAYLPVTLVGFFFLGRFGKGAGAAWLAACSLFFYAWWDYRYLALLLASICINYLLGGYIARHAGSARGRQALTLAVTGNLALLGYYKYADFFLSSANTILGTEWPVLGILLPIGISFFTFTQIAFLADAYAGKVTEYRFIYYLLFVTYFPHLIAGPVLHHKEMMPQFDEDRNYRPDAANFAVGLTIFAIGLAKKVLLADNLAGYAAPAFDPRAAPLSFFLAWGGVLAYTFQLYFDFSGYSDMAIGLSRLFGVRLPLNFNSPYKASNIADFWRRWHMTLSRFLRDYLYIPLGGSRHGPLRRHFNLMTTMVLGGLWHGAGWNFVIWGALHGAYLVVNHAWQDLHRRLPVSLPPRVGHWLGVALTFLCVVFAWVYFRSPDISTANRLVAGMSGIWGAAIPEPILSHLGFLRPILEGMGIGSFLGGGSTFIETWLWVAAAAWIAFLVPNTQEILWRFEPALPVEGQAIVRPAARLVWQPCRRDAVLSGLLFALGLLALSRPTEFLYFQF</sequence>
<dbReference type="PIRSF" id="PIRSF500217">
    <property type="entry name" value="AlgI"/>
    <property type="match status" value="1"/>
</dbReference>
<feature type="transmembrane region" description="Helical" evidence="14">
    <location>
        <begin position="394"/>
        <end position="416"/>
    </location>
</feature>
<dbReference type="Proteomes" id="UP000706151">
    <property type="component" value="Unassembled WGS sequence"/>
</dbReference>
<dbReference type="InterPro" id="IPR051085">
    <property type="entry name" value="MB_O-acyltransferase"/>
</dbReference>
<dbReference type="GO" id="GO:0005886">
    <property type="term" value="C:plasma membrane"/>
    <property type="evidence" value="ECO:0007669"/>
    <property type="project" value="UniProtKB-SubCell"/>
</dbReference>
<keyword evidence="11 13" id="KW-0012">Acyltransferase</keyword>
<comment type="subcellular location">
    <subcellularLocation>
        <location evidence="1">Cell membrane</location>
        <topology evidence="1">Multi-pass membrane protein</topology>
    </subcellularLocation>
</comment>
<comment type="caution">
    <text evidence="15">The sequence shown here is derived from an EMBL/GenBank/DDBJ whole genome shotgun (WGS) entry which is preliminary data.</text>
</comment>
<dbReference type="PANTHER" id="PTHR13285:SF23">
    <property type="entry name" value="TEICHOIC ACID D-ALANYLTRANSFERASE"/>
    <property type="match status" value="1"/>
</dbReference>
<feature type="transmembrane region" description="Helical" evidence="14">
    <location>
        <begin position="6"/>
        <end position="23"/>
    </location>
</feature>
<name>A0A935TBC6_9PROT</name>
<feature type="transmembrane region" description="Helical" evidence="14">
    <location>
        <begin position="225"/>
        <end position="243"/>
    </location>
</feature>
<evidence type="ECO:0000256" key="14">
    <source>
        <dbReference type="SAM" id="Phobius"/>
    </source>
</evidence>
<gene>
    <name evidence="15" type="ORF">IPK02_13480</name>
</gene>
<feature type="transmembrane region" description="Helical" evidence="14">
    <location>
        <begin position="30"/>
        <end position="46"/>
    </location>
</feature>
<evidence type="ECO:0000256" key="1">
    <source>
        <dbReference type="ARBA" id="ARBA00004651"/>
    </source>
</evidence>
<organism evidence="15 16">
    <name type="scientific">Candidatus Accumulibacter affinis</name>
    <dbReference type="NCBI Taxonomy" id="2954384"/>
    <lineage>
        <taxon>Bacteria</taxon>
        <taxon>Pseudomonadati</taxon>
        <taxon>Pseudomonadota</taxon>
        <taxon>Betaproteobacteria</taxon>
        <taxon>Candidatus Accumulibacter</taxon>
    </lineage>
</organism>
<accession>A0A935TBC6</accession>
<proteinExistence type="inferred from homology"/>
<evidence type="ECO:0000256" key="5">
    <source>
        <dbReference type="ARBA" id="ARBA00022475"/>
    </source>
</evidence>
<comment type="similarity">
    <text evidence="3 13">Belongs to the membrane-bound acyltransferase family.</text>
</comment>
<dbReference type="InterPro" id="IPR028362">
    <property type="entry name" value="AlgI"/>
</dbReference>
<dbReference type="Pfam" id="PF03062">
    <property type="entry name" value="MBOAT"/>
    <property type="match status" value="1"/>
</dbReference>
<dbReference type="PIRSF" id="PIRSF016636">
    <property type="entry name" value="AlgI_DltB"/>
    <property type="match status" value="1"/>
</dbReference>
<keyword evidence="7 14" id="KW-0812">Transmembrane</keyword>
<keyword evidence="9 14" id="KW-1133">Transmembrane helix</keyword>
<keyword evidence="6 13" id="KW-0808">Transferase</keyword>
<dbReference type="EMBL" id="JADJOT010000009">
    <property type="protein sequence ID" value="MBK7954874.1"/>
    <property type="molecule type" value="Genomic_DNA"/>
</dbReference>
<evidence type="ECO:0000256" key="13">
    <source>
        <dbReference type="PIRNR" id="PIRNR016636"/>
    </source>
</evidence>
<feature type="transmembrane region" description="Helical" evidence="14">
    <location>
        <begin position="52"/>
        <end position="69"/>
    </location>
</feature>
<evidence type="ECO:0000256" key="6">
    <source>
        <dbReference type="ARBA" id="ARBA00022679"/>
    </source>
</evidence>
<dbReference type="InterPro" id="IPR024194">
    <property type="entry name" value="Ac/AlaTfrase_AlgI/DltB"/>
</dbReference>
<evidence type="ECO:0000313" key="16">
    <source>
        <dbReference type="Proteomes" id="UP000706151"/>
    </source>
</evidence>
<feature type="transmembrane region" description="Helical" evidence="14">
    <location>
        <begin position="148"/>
        <end position="167"/>
    </location>
</feature>
<keyword evidence="10 13" id="KW-0472">Membrane</keyword>
<dbReference type="GO" id="GO:0042121">
    <property type="term" value="P:alginic acid biosynthetic process"/>
    <property type="evidence" value="ECO:0007669"/>
    <property type="project" value="UniProtKB-KW"/>
</dbReference>
<comment type="pathway">
    <text evidence="2">Glycan biosynthesis; alginate biosynthesis.</text>
</comment>
<feature type="transmembrane region" description="Helical" evidence="14">
    <location>
        <begin position="118"/>
        <end position="136"/>
    </location>
</feature>
<evidence type="ECO:0000256" key="4">
    <source>
        <dbReference type="ARBA" id="ARBA00016084"/>
    </source>
</evidence>
<reference evidence="15 16" key="1">
    <citation type="submission" date="2020-10" db="EMBL/GenBank/DDBJ databases">
        <title>Connecting structure to function with the recovery of over 1000 high-quality activated sludge metagenome-assembled genomes encoding full-length rRNA genes using long-read sequencing.</title>
        <authorList>
            <person name="Singleton C.M."/>
            <person name="Petriglieri F."/>
            <person name="Kristensen J.M."/>
            <person name="Kirkegaard R.H."/>
            <person name="Michaelsen T.Y."/>
            <person name="Andersen M.H."/>
            <person name="Karst S.M."/>
            <person name="Dueholm M.S."/>
            <person name="Nielsen P.H."/>
            <person name="Albertsen M."/>
        </authorList>
    </citation>
    <scope>NUCLEOTIDE SEQUENCE [LARGE SCALE GENOMIC DNA]</scope>
    <source>
        <strain evidence="15">Fred_18-Q3-R57-64_BAT3C.720</strain>
    </source>
</reference>
<evidence type="ECO:0000313" key="15">
    <source>
        <dbReference type="EMBL" id="MBK7954874.1"/>
    </source>
</evidence>
<evidence type="ECO:0000256" key="12">
    <source>
        <dbReference type="ARBA" id="ARBA00031030"/>
    </source>
</evidence>
<feature type="transmembrane region" description="Helical" evidence="14">
    <location>
        <begin position="81"/>
        <end position="98"/>
    </location>
</feature>
<evidence type="ECO:0000256" key="10">
    <source>
        <dbReference type="ARBA" id="ARBA00023136"/>
    </source>
</evidence>
<evidence type="ECO:0000256" key="7">
    <source>
        <dbReference type="ARBA" id="ARBA00022692"/>
    </source>
</evidence>
<feature type="transmembrane region" description="Helical" evidence="14">
    <location>
        <begin position="322"/>
        <end position="343"/>
    </location>
</feature>
<dbReference type="GO" id="GO:0016746">
    <property type="term" value="F:acyltransferase activity"/>
    <property type="evidence" value="ECO:0007669"/>
    <property type="project" value="UniProtKB-KW"/>
</dbReference>
<dbReference type="PANTHER" id="PTHR13285">
    <property type="entry name" value="ACYLTRANSFERASE"/>
    <property type="match status" value="1"/>
</dbReference>
<evidence type="ECO:0000256" key="9">
    <source>
        <dbReference type="ARBA" id="ARBA00022989"/>
    </source>
</evidence>
<feature type="transmembrane region" description="Helical" evidence="14">
    <location>
        <begin position="489"/>
        <end position="512"/>
    </location>
</feature>
<evidence type="ECO:0000256" key="2">
    <source>
        <dbReference type="ARBA" id="ARBA00005182"/>
    </source>
</evidence>
<dbReference type="InterPro" id="IPR004299">
    <property type="entry name" value="MBOAT_fam"/>
</dbReference>
<keyword evidence="5 13" id="KW-1003">Cell membrane</keyword>
<evidence type="ECO:0000256" key="8">
    <source>
        <dbReference type="ARBA" id="ARBA00022841"/>
    </source>
</evidence>
<feature type="transmembrane region" description="Helical" evidence="14">
    <location>
        <begin position="428"/>
        <end position="452"/>
    </location>
</feature>
<dbReference type="AlphaFoldDB" id="A0A935TBC6"/>
<evidence type="ECO:0000256" key="3">
    <source>
        <dbReference type="ARBA" id="ARBA00010323"/>
    </source>
</evidence>
<keyword evidence="8" id="KW-0016">Alginate biosynthesis</keyword>
<feature type="transmembrane region" description="Helical" evidence="14">
    <location>
        <begin position="364"/>
        <end position="382"/>
    </location>
</feature>